<reference evidence="1 2" key="1">
    <citation type="submission" date="2024-02" db="EMBL/GenBank/DDBJ databases">
        <title>De novo assembly and annotation of 12 fungi associated with fruit tree decline syndrome in Ontario, Canada.</title>
        <authorList>
            <person name="Sulman M."/>
            <person name="Ellouze W."/>
            <person name="Ilyukhin E."/>
        </authorList>
    </citation>
    <scope>NUCLEOTIDE SEQUENCE [LARGE SCALE GENOMIC DNA]</scope>
    <source>
        <strain evidence="1 2">M11/M66-122</strain>
    </source>
</reference>
<sequence length="565" mass="63143">MADETKLIIAIDFGTTFSGAAYVLTNRPDRVVLVTDWPNATSRTRREPIYRSRKVPTQLRFPPGGGDPEWGFLIPADARGDEVLRLIKLGLESKQVPPDSEAGKTVAALWAVHDIDRLIEQYLSGLLGVVLETIRKFHFRATDDYPVHFILTVPAIWSERSTQRTIRALQQARGFPKGKDAAAATVSVVSEPEAAAIYTLHKADRHDLKVGDTFLVVDAGGGTVDLVTYRVEALRPTLEVTETAPGSGGMCGSQMLNSRFQQFLDAKLGEAEGYDDEVREEAVDHFELDTKRKFRTAAIPHETYYIPLPGVARNEALGIKRPGRMFLKATEMHQIFEPIVSDVIRLVKEQIIASNAPVRKIMLVGGFGQSEYLKERIQAAVQTRSQQQQQPIEIIQPEYAWQSVVQGAVLKGLSTHSTKGVTHVRVKARAARKHYGTEVGALYNDYLHASVKDKQWYDGLDGVWRVDVMDWFIRRGEIVSEQVPFFKHLSVTQRVAHGRPAAIRTQIYADDLSPEAPLTCNKNVNVLCILEADLSSIPEEDLDRRRGADGLMYYVVEFQVESIRG</sequence>
<organism evidence="1 2">
    <name type="scientific">Diatrype stigma</name>
    <dbReference type="NCBI Taxonomy" id="117547"/>
    <lineage>
        <taxon>Eukaryota</taxon>
        <taxon>Fungi</taxon>
        <taxon>Dikarya</taxon>
        <taxon>Ascomycota</taxon>
        <taxon>Pezizomycotina</taxon>
        <taxon>Sordariomycetes</taxon>
        <taxon>Xylariomycetidae</taxon>
        <taxon>Xylariales</taxon>
        <taxon>Diatrypaceae</taxon>
        <taxon>Diatrype</taxon>
    </lineage>
</organism>
<comment type="caution">
    <text evidence="1">The sequence shown here is derived from an EMBL/GenBank/DDBJ whole genome shotgun (WGS) entry which is preliminary data.</text>
</comment>
<dbReference type="EMBL" id="JAKJXP020000002">
    <property type="protein sequence ID" value="KAK7757503.1"/>
    <property type="molecule type" value="Genomic_DNA"/>
</dbReference>
<dbReference type="Proteomes" id="UP001320420">
    <property type="component" value="Unassembled WGS sequence"/>
</dbReference>
<dbReference type="AlphaFoldDB" id="A0AAN9YSL3"/>
<dbReference type="Gene3D" id="3.30.420.40">
    <property type="match status" value="2"/>
</dbReference>
<dbReference type="CDD" id="cd10170">
    <property type="entry name" value="ASKHA_NBD_HSP70"/>
    <property type="match status" value="1"/>
</dbReference>
<dbReference type="InterPro" id="IPR043129">
    <property type="entry name" value="ATPase_NBD"/>
</dbReference>
<dbReference type="PANTHER" id="PTHR14187:SF82">
    <property type="entry name" value="FAMILY CHAPERONE, PUTATIVE (AFU_ORTHOLOGUE AFUA_7G08575)-RELATED"/>
    <property type="match status" value="1"/>
</dbReference>
<evidence type="ECO:0008006" key="3">
    <source>
        <dbReference type="Google" id="ProtNLM"/>
    </source>
</evidence>
<dbReference type="Gene3D" id="3.90.640.10">
    <property type="entry name" value="Actin, Chain A, domain 4"/>
    <property type="match status" value="1"/>
</dbReference>
<proteinExistence type="predicted"/>
<evidence type="ECO:0000313" key="1">
    <source>
        <dbReference type="EMBL" id="KAK7757503.1"/>
    </source>
</evidence>
<protein>
    <recommendedName>
        <fullName evidence="3">Actin-like ATPase domain-containing protein</fullName>
    </recommendedName>
</protein>
<dbReference type="SUPFAM" id="SSF53067">
    <property type="entry name" value="Actin-like ATPase domain"/>
    <property type="match status" value="2"/>
</dbReference>
<keyword evidence="2" id="KW-1185">Reference proteome</keyword>
<name>A0AAN9YSL3_9PEZI</name>
<evidence type="ECO:0000313" key="2">
    <source>
        <dbReference type="Proteomes" id="UP001320420"/>
    </source>
</evidence>
<dbReference type="PANTHER" id="PTHR14187">
    <property type="entry name" value="ALPHA KINASE/ELONGATION FACTOR 2 KINASE"/>
    <property type="match status" value="1"/>
</dbReference>
<accession>A0AAN9YSL3</accession>
<gene>
    <name evidence="1" type="ORF">SLS62_000518</name>
</gene>